<reference evidence="4 5" key="1">
    <citation type="submission" date="2016-10" db="EMBL/GenBank/DDBJ databases">
        <authorList>
            <person name="de Groot N.N."/>
        </authorList>
    </citation>
    <scope>NUCLEOTIDE SEQUENCE [LARGE SCALE GENOMIC DNA]</scope>
    <source>
        <strain evidence="4 5">DSM 44468</strain>
    </source>
</reference>
<dbReference type="OrthoDB" id="9782160at2"/>
<accession>A0A1I3TUP1</accession>
<dbReference type="EMBL" id="FORP01000008">
    <property type="protein sequence ID" value="SFJ74988.1"/>
    <property type="molecule type" value="Genomic_DNA"/>
</dbReference>
<organism evidence="4 5">
    <name type="scientific">Amycolatopsis sacchari</name>
    <dbReference type="NCBI Taxonomy" id="115433"/>
    <lineage>
        <taxon>Bacteria</taxon>
        <taxon>Bacillati</taxon>
        <taxon>Actinomycetota</taxon>
        <taxon>Actinomycetes</taxon>
        <taxon>Pseudonocardiales</taxon>
        <taxon>Pseudonocardiaceae</taxon>
        <taxon>Amycolatopsis</taxon>
    </lineage>
</organism>
<dbReference type="Pfam" id="PF01494">
    <property type="entry name" value="FAD_binding_3"/>
    <property type="match status" value="1"/>
</dbReference>
<keyword evidence="5" id="KW-1185">Reference proteome</keyword>
<keyword evidence="2" id="KW-0503">Monooxygenase</keyword>
<sequence length="373" mass="41059">MVRALVIGGGIAGTVTAIALDKAGFTPVVYEAYDRTAEGVGAFLSLAANGMNGLEALGIRDVVHGFATPRMVVQNGNSRLLGEFESPGMRTVPRSDLYVTLRDEAARRGIRIEYGKRLVDAEGPRARFADGTEAEGDLLIGADGLRSRVRRLIDPRAPEARYVGLLNTGGIARGVPVDTEPGVMHMVFGRRCFLGYVLNPDGDVWWFANPAADEVPDATPEQWRAELLRLFARDRTPARSLIEATPEIYAPWATYDFPRVPTWHRNRMIIIGDAAHAASPASGQGASMAIEDAVTLGRCLRDAADVERAFAEYESLRRERVEAVVAQGKRNGDQKAPGPVGRLLRDFFIARALKDPNRDEQRWLWDHRVEWVS</sequence>
<dbReference type="PRINTS" id="PR00420">
    <property type="entry name" value="RNGMNOXGNASE"/>
</dbReference>
<dbReference type="Gene3D" id="3.50.50.60">
    <property type="entry name" value="FAD/NAD(P)-binding domain"/>
    <property type="match status" value="1"/>
</dbReference>
<evidence type="ECO:0000313" key="5">
    <source>
        <dbReference type="Proteomes" id="UP000199025"/>
    </source>
</evidence>
<dbReference type="Proteomes" id="UP000199025">
    <property type="component" value="Unassembled WGS sequence"/>
</dbReference>
<dbReference type="InterPro" id="IPR036188">
    <property type="entry name" value="FAD/NAD-bd_sf"/>
</dbReference>
<gene>
    <name evidence="4" type="ORF">SAMN05421835_108101</name>
</gene>
<evidence type="ECO:0000256" key="2">
    <source>
        <dbReference type="ARBA" id="ARBA00023033"/>
    </source>
</evidence>
<proteinExistence type="predicted"/>
<dbReference type="SUPFAM" id="SSF51905">
    <property type="entry name" value="FAD/NAD(P)-binding domain"/>
    <property type="match status" value="1"/>
</dbReference>
<feature type="domain" description="FAD-binding" evidence="3">
    <location>
        <begin position="2"/>
        <end position="326"/>
    </location>
</feature>
<dbReference type="AlphaFoldDB" id="A0A1I3TUP1"/>
<dbReference type="STRING" id="115433.SAMN05421835_108101"/>
<protein>
    <submittedName>
        <fullName evidence="4">2-polyprenyl-6-methoxyphenol hydroxylase</fullName>
    </submittedName>
</protein>
<dbReference type="RefSeq" id="WP_091508052.1">
    <property type="nucleotide sequence ID" value="NZ_FORP01000008.1"/>
</dbReference>
<dbReference type="GO" id="GO:0071949">
    <property type="term" value="F:FAD binding"/>
    <property type="evidence" value="ECO:0007669"/>
    <property type="project" value="InterPro"/>
</dbReference>
<name>A0A1I3TUP1_9PSEU</name>
<dbReference type="PANTHER" id="PTHR13789">
    <property type="entry name" value="MONOOXYGENASE"/>
    <property type="match status" value="1"/>
</dbReference>
<dbReference type="InterPro" id="IPR050493">
    <property type="entry name" value="FAD-dep_Monooxygenase_BioMet"/>
</dbReference>
<evidence type="ECO:0000256" key="1">
    <source>
        <dbReference type="ARBA" id="ARBA00023002"/>
    </source>
</evidence>
<dbReference type="InterPro" id="IPR002938">
    <property type="entry name" value="FAD-bd"/>
</dbReference>
<dbReference type="PANTHER" id="PTHR13789:SF309">
    <property type="entry name" value="PUTATIVE (AFU_ORTHOLOGUE AFUA_6G14510)-RELATED"/>
    <property type="match status" value="1"/>
</dbReference>
<dbReference type="GO" id="GO:0004497">
    <property type="term" value="F:monooxygenase activity"/>
    <property type="evidence" value="ECO:0007669"/>
    <property type="project" value="UniProtKB-KW"/>
</dbReference>
<keyword evidence="1" id="KW-0560">Oxidoreductase</keyword>
<evidence type="ECO:0000259" key="3">
    <source>
        <dbReference type="Pfam" id="PF01494"/>
    </source>
</evidence>
<evidence type="ECO:0000313" key="4">
    <source>
        <dbReference type="EMBL" id="SFJ74988.1"/>
    </source>
</evidence>